<proteinExistence type="predicted"/>
<dbReference type="Proteomes" id="UP000005951">
    <property type="component" value="Unassembled WGS sequence"/>
</dbReference>
<dbReference type="Gene3D" id="3.40.1350.10">
    <property type="match status" value="1"/>
</dbReference>
<accession>K8XRQ4</accession>
<dbReference type="EMBL" id="AJYC02000078">
    <property type="protein sequence ID" value="EKT79740.1"/>
    <property type="molecule type" value="Genomic_DNA"/>
</dbReference>
<evidence type="ECO:0000313" key="4">
    <source>
        <dbReference type="Proteomes" id="UP000005951"/>
    </source>
</evidence>
<dbReference type="InterPro" id="IPR052906">
    <property type="entry name" value="Type_IV_Methyl-Rstrct_Enzyme"/>
</dbReference>
<dbReference type="GO" id="GO:0003677">
    <property type="term" value="F:DNA binding"/>
    <property type="evidence" value="ECO:0007669"/>
    <property type="project" value="InterPro"/>
</dbReference>
<dbReference type="RefSeq" id="WP_005260834.1">
    <property type="nucleotide sequence ID" value="NZ_AJYC02000078.1"/>
</dbReference>
<reference evidence="3 4" key="1">
    <citation type="journal article" date="2013" name="Genome Announc.">
        <title>Draft Genome Sequence of Rhodococcus opacus Strain M213 Shows a Diverse Catabolic Potential.</title>
        <authorList>
            <person name="Pathak A."/>
            <person name="Green S.J."/>
            <person name="Ogram A."/>
            <person name="Chauhan A."/>
        </authorList>
    </citation>
    <scope>NUCLEOTIDE SEQUENCE [LARGE SCALE GENOMIC DNA]</scope>
    <source>
        <strain evidence="3 4">M213</strain>
    </source>
</reference>
<sequence length="300" mass="33260">MDATDLPRYSDFILPSVRAVNELGGSAKAKEIREHVLEGVDNAEELLAVTRQNRPDASVLIERIDWGRSYAKLIGALETPSRGLYLLTSLGKELLSLPAQDAEQQALKLDREFRRNRPARNRPRAGKSPFEDDVSVVVGEDVEEEIADADWADVLLGRLHRLTPTGFEEFVLFLLRRYGLELRRVGGSGDEGIDGIGTAPLSPVLSSRVAVQVKRYDPDGRPIGRDVVALFQRDAQAKGAERAILVTLGRFTDAARKAATTFTPTVDLIDGTRIAELVLQQEIGVRMAPKVDENWFDRFD</sequence>
<feature type="domain" description="Restriction endonuclease type IV Mrr" evidence="1">
    <location>
        <begin position="160"/>
        <end position="278"/>
    </location>
</feature>
<organism evidence="3 4">
    <name type="scientific">Rhodococcus opacus M213</name>
    <dbReference type="NCBI Taxonomy" id="1129896"/>
    <lineage>
        <taxon>Bacteria</taxon>
        <taxon>Bacillati</taxon>
        <taxon>Actinomycetota</taxon>
        <taxon>Actinomycetes</taxon>
        <taxon>Mycobacteriales</taxon>
        <taxon>Nocardiaceae</taxon>
        <taxon>Rhodococcus</taxon>
    </lineage>
</organism>
<dbReference type="PANTHER" id="PTHR30015:SF7">
    <property type="entry name" value="TYPE IV METHYL-DIRECTED RESTRICTION ENZYME ECOKMRR"/>
    <property type="match status" value="1"/>
</dbReference>
<protein>
    <submittedName>
        <fullName evidence="3">Mrr restriction system protein</fullName>
    </submittedName>
</protein>
<dbReference type="GO" id="GO:0009307">
    <property type="term" value="P:DNA restriction-modification system"/>
    <property type="evidence" value="ECO:0007669"/>
    <property type="project" value="InterPro"/>
</dbReference>
<dbReference type="Pfam" id="PF04471">
    <property type="entry name" value="Mrr_cat"/>
    <property type="match status" value="1"/>
</dbReference>
<dbReference type="InterPro" id="IPR007560">
    <property type="entry name" value="Restrct_endonuc_IV_Mrr"/>
</dbReference>
<gene>
    <name evidence="3" type="ORF">WSS_A25995</name>
</gene>
<evidence type="ECO:0000259" key="2">
    <source>
        <dbReference type="Pfam" id="PF14338"/>
    </source>
</evidence>
<dbReference type="Pfam" id="PF14338">
    <property type="entry name" value="Mrr_N"/>
    <property type="match status" value="1"/>
</dbReference>
<dbReference type="InterPro" id="IPR011856">
    <property type="entry name" value="tRNA_endonuc-like_dom_sf"/>
</dbReference>
<dbReference type="GO" id="GO:0015666">
    <property type="term" value="F:restriction endodeoxyribonuclease activity"/>
    <property type="evidence" value="ECO:0007669"/>
    <property type="project" value="TreeGrafter"/>
</dbReference>
<evidence type="ECO:0000259" key="1">
    <source>
        <dbReference type="Pfam" id="PF04471"/>
    </source>
</evidence>
<evidence type="ECO:0000313" key="3">
    <source>
        <dbReference type="EMBL" id="EKT79740.1"/>
    </source>
</evidence>
<dbReference type="PANTHER" id="PTHR30015">
    <property type="entry name" value="MRR RESTRICTION SYSTEM PROTEIN"/>
    <property type="match status" value="1"/>
</dbReference>
<comment type="caution">
    <text evidence="3">The sequence shown here is derived from an EMBL/GenBank/DDBJ whole genome shotgun (WGS) entry which is preliminary data.</text>
</comment>
<dbReference type="SUPFAM" id="SSF52980">
    <property type="entry name" value="Restriction endonuclease-like"/>
    <property type="match status" value="1"/>
</dbReference>
<dbReference type="InterPro" id="IPR011335">
    <property type="entry name" value="Restrct_endonuc-II-like"/>
</dbReference>
<dbReference type="InterPro" id="IPR025745">
    <property type="entry name" value="Mrr-like_N_dom"/>
</dbReference>
<dbReference type="AlphaFoldDB" id="K8XRQ4"/>
<name>K8XRQ4_RHOOP</name>
<feature type="domain" description="Restriction system protein Mrr-like N-terminal" evidence="2">
    <location>
        <begin position="9"/>
        <end position="96"/>
    </location>
</feature>